<organism evidence="8 9">
    <name type="scientific">Pseudanabaena yagii GIHE-NHR1</name>
    <dbReference type="NCBI Taxonomy" id="2722753"/>
    <lineage>
        <taxon>Bacteria</taxon>
        <taxon>Bacillati</taxon>
        <taxon>Cyanobacteriota</taxon>
        <taxon>Cyanophyceae</taxon>
        <taxon>Pseudanabaenales</taxon>
        <taxon>Pseudanabaenaceae</taxon>
        <taxon>Pseudanabaena</taxon>
        <taxon>Pseudanabaena yagii</taxon>
    </lineage>
</organism>
<dbReference type="PROSITE" id="PS50887">
    <property type="entry name" value="GGDEF"/>
    <property type="match status" value="1"/>
</dbReference>
<dbReference type="Gene3D" id="3.30.450.20">
    <property type="entry name" value="PAS domain"/>
    <property type="match status" value="1"/>
</dbReference>
<dbReference type="InterPro" id="IPR050469">
    <property type="entry name" value="Diguanylate_Cyclase"/>
</dbReference>
<gene>
    <name evidence="8" type="ORF">HC246_09785</name>
</gene>
<feature type="transmembrane region" description="Helical" evidence="6">
    <location>
        <begin position="169"/>
        <end position="187"/>
    </location>
</feature>
<dbReference type="NCBIfam" id="TIGR00229">
    <property type="entry name" value="sensory_box"/>
    <property type="match status" value="1"/>
</dbReference>
<dbReference type="PANTHER" id="PTHR45138">
    <property type="entry name" value="REGULATORY COMPONENTS OF SENSORY TRANSDUCTION SYSTEM"/>
    <property type="match status" value="1"/>
</dbReference>
<evidence type="ECO:0000256" key="1">
    <source>
        <dbReference type="ARBA" id="ARBA00004651"/>
    </source>
</evidence>
<feature type="transmembrane region" description="Helical" evidence="6">
    <location>
        <begin position="129"/>
        <end position="157"/>
    </location>
</feature>
<dbReference type="SUPFAM" id="SSF55073">
    <property type="entry name" value="Nucleotide cyclase"/>
    <property type="match status" value="1"/>
</dbReference>
<keyword evidence="3 6" id="KW-0812">Transmembrane</keyword>
<feature type="transmembrane region" description="Helical" evidence="6">
    <location>
        <begin position="37"/>
        <end position="56"/>
    </location>
</feature>
<reference evidence="8 9" key="1">
    <citation type="submission" date="2020-03" db="EMBL/GenBank/DDBJ databases">
        <title>Draft Genome Sequence of 2-Methylisoborneol Producing Pseudanabaena yagii Strain GIHE-NHR1 Isolated from North Han River in South Korea.</title>
        <authorList>
            <person name="Jeong J."/>
        </authorList>
    </citation>
    <scope>NUCLEOTIDE SEQUENCE [LARGE SCALE GENOMIC DNA]</scope>
    <source>
        <strain evidence="8 9">GIHE-NHR1</strain>
    </source>
</reference>
<feature type="transmembrane region" description="Helical" evidence="6">
    <location>
        <begin position="275"/>
        <end position="295"/>
    </location>
</feature>
<dbReference type="RefSeq" id="WP_169363227.1">
    <property type="nucleotide sequence ID" value="NZ_JAAVJL010000001.1"/>
</dbReference>
<feature type="transmembrane region" description="Helical" evidence="6">
    <location>
        <begin position="199"/>
        <end position="217"/>
    </location>
</feature>
<evidence type="ECO:0000256" key="2">
    <source>
        <dbReference type="ARBA" id="ARBA00022475"/>
    </source>
</evidence>
<name>A0ABX1LU46_9CYAN</name>
<feature type="transmembrane region" description="Helical" evidence="6">
    <location>
        <begin position="12"/>
        <end position="31"/>
    </location>
</feature>
<evidence type="ECO:0000256" key="4">
    <source>
        <dbReference type="ARBA" id="ARBA00022989"/>
    </source>
</evidence>
<keyword evidence="2" id="KW-1003">Cell membrane</keyword>
<evidence type="ECO:0000313" key="9">
    <source>
        <dbReference type="Proteomes" id="UP000738376"/>
    </source>
</evidence>
<dbReference type="SMART" id="SM00267">
    <property type="entry name" value="GGDEF"/>
    <property type="match status" value="1"/>
</dbReference>
<dbReference type="EMBL" id="JAAVJL010000001">
    <property type="protein sequence ID" value="NMF58304.1"/>
    <property type="molecule type" value="Genomic_DNA"/>
</dbReference>
<feature type="transmembrane region" description="Helical" evidence="6">
    <location>
        <begin position="88"/>
        <end position="108"/>
    </location>
</feature>
<evidence type="ECO:0000256" key="6">
    <source>
        <dbReference type="SAM" id="Phobius"/>
    </source>
</evidence>
<dbReference type="Pfam" id="PF05231">
    <property type="entry name" value="MASE1"/>
    <property type="match status" value="1"/>
</dbReference>
<dbReference type="InterPro" id="IPR035965">
    <property type="entry name" value="PAS-like_dom_sf"/>
</dbReference>
<evidence type="ECO:0000256" key="5">
    <source>
        <dbReference type="ARBA" id="ARBA00023136"/>
    </source>
</evidence>
<dbReference type="CDD" id="cd01949">
    <property type="entry name" value="GGDEF"/>
    <property type="match status" value="1"/>
</dbReference>
<feature type="domain" description="GGDEF" evidence="7">
    <location>
        <begin position="499"/>
        <end position="638"/>
    </location>
</feature>
<dbReference type="InterPro" id="IPR000014">
    <property type="entry name" value="PAS"/>
</dbReference>
<dbReference type="Pfam" id="PF00990">
    <property type="entry name" value="GGDEF"/>
    <property type="match status" value="1"/>
</dbReference>
<dbReference type="NCBIfam" id="TIGR00254">
    <property type="entry name" value="GGDEF"/>
    <property type="match status" value="1"/>
</dbReference>
<keyword evidence="5 6" id="KW-0472">Membrane</keyword>
<proteinExistence type="predicted"/>
<feature type="transmembrane region" description="Helical" evidence="6">
    <location>
        <begin position="246"/>
        <end position="263"/>
    </location>
</feature>
<evidence type="ECO:0000259" key="7">
    <source>
        <dbReference type="PROSITE" id="PS50887"/>
    </source>
</evidence>
<dbReference type="InterPro" id="IPR029787">
    <property type="entry name" value="Nucleotide_cyclase"/>
</dbReference>
<dbReference type="InterPro" id="IPR013656">
    <property type="entry name" value="PAS_4"/>
</dbReference>
<comment type="subcellular location">
    <subcellularLocation>
        <location evidence="1">Cell membrane</location>
        <topology evidence="1">Multi-pass membrane protein</topology>
    </subcellularLocation>
</comment>
<accession>A0ABX1LU46</accession>
<dbReference type="InterPro" id="IPR007895">
    <property type="entry name" value="MASE1"/>
</dbReference>
<dbReference type="InterPro" id="IPR000160">
    <property type="entry name" value="GGDEF_dom"/>
</dbReference>
<evidence type="ECO:0000256" key="3">
    <source>
        <dbReference type="ARBA" id="ARBA00022692"/>
    </source>
</evidence>
<dbReference type="SUPFAM" id="SSF55785">
    <property type="entry name" value="PYP-like sensor domain (PAS domain)"/>
    <property type="match status" value="1"/>
</dbReference>
<dbReference type="Gene3D" id="3.30.70.270">
    <property type="match status" value="1"/>
</dbReference>
<evidence type="ECO:0000313" key="8">
    <source>
        <dbReference type="EMBL" id="NMF58304.1"/>
    </source>
</evidence>
<comment type="caution">
    <text evidence="8">The sequence shown here is derived from an EMBL/GenBank/DDBJ whole genome shotgun (WGS) entry which is preliminary data.</text>
</comment>
<dbReference type="PANTHER" id="PTHR45138:SF9">
    <property type="entry name" value="DIGUANYLATE CYCLASE DGCM-RELATED"/>
    <property type="match status" value="1"/>
</dbReference>
<keyword evidence="9" id="KW-1185">Reference proteome</keyword>
<sequence>MQGSWLLQRGIFRFAILNLLVAIAYAIGVQLSHQFATLPGTVASVWFPSGITLALVFRLGWRVSIGIICGSTFAIIFGLLQIDPPLSLFHISLILVACACGNVFQPLIATYIIKRFSHHKNIFSHVKTVVLYIGAAVVSPMISATFGIASLCISGVITWEGFGISWLTWWLASAMPHLIFTPTLLLWKDFRQTYQQKNLAEIVGVLGLFLLISWIAFIQSYPLAYMLLPVLIWTAFRFGKFTSSLLVSLISLIAILSTSQGYGLYVKNSPNDSLLILQSFMAVFSLTSLILSAILDERTVAQLSLKQAMESLEVQVTERTAELELSKAQLSAFFNSAPVGMGIVDHQLRYIRVNQVLAEINGKSVEEHLNRTVQEVLGDFNPIIEKYFQKVLKTGEPLLNQENTSNVLSKNGIEQTWLSSYFPIFNVEHIPFSVGFVVIDISDRKKAEADMKYAESILRKANLELEKLVNIDGLTQVANRRCFDERLVLEWERLSREQQPLSLLLFDIDYFKLYNDYYGHQMGDDCLTNIAQTVKKTLCRPADLVARYGGEEFAIILPNTDINGAATVAEQIRVAIINLAIAHQKSGIKELAIVTISLGVARLFPNSMQEPSLLVKQADIALYRAKQQGRNRSIVFVE</sequence>
<keyword evidence="4 6" id="KW-1133">Transmembrane helix</keyword>
<protein>
    <submittedName>
        <fullName evidence="8">Diguanylate cyclase</fullName>
    </submittedName>
</protein>
<dbReference type="Proteomes" id="UP000738376">
    <property type="component" value="Unassembled WGS sequence"/>
</dbReference>
<feature type="transmembrane region" description="Helical" evidence="6">
    <location>
        <begin position="63"/>
        <end position="82"/>
    </location>
</feature>
<dbReference type="InterPro" id="IPR043128">
    <property type="entry name" value="Rev_trsase/Diguanyl_cyclase"/>
</dbReference>
<dbReference type="Pfam" id="PF08448">
    <property type="entry name" value="PAS_4"/>
    <property type="match status" value="1"/>
</dbReference>